<evidence type="ECO:0000256" key="1">
    <source>
        <dbReference type="ARBA" id="ARBA00022448"/>
    </source>
</evidence>
<keyword evidence="2" id="KW-0349">Heme</keyword>
<dbReference type="InterPro" id="IPR020942">
    <property type="entry name" value="Cyt_c_III_dom"/>
</dbReference>
<dbReference type="Proteomes" id="UP001061361">
    <property type="component" value="Chromosome"/>
</dbReference>
<keyword evidence="6" id="KW-0732">Signal</keyword>
<evidence type="ECO:0000256" key="2">
    <source>
        <dbReference type="ARBA" id="ARBA00022617"/>
    </source>
</evidence>
<keyword evidence="5" id="KW-0408">Iron</keyword>
<dbReference type="InterPro" id="IPR002322">
    <property type="entry name" value="Cyt_c_III"/>
</dbReference>
<dbReference type="CDD" id="cd08168">
    <property type="entry name" value="Cytochrom_C3"/>
    <property type="match status" value="1"/>
</dbReference>
<evidence type="ECO:0000256" key="4">
    <source>
        <dbReference type="ARBA" id="ARBA00022982"/>
    </source>
</evidence>
<organism evidence="8 9">
    <name type="scientific">Pseudodesulfovibrio portus</name>
    <dbReference type="NCBI Taxonomy" id="231439"/>
    <lineage>
        <taxon>Bacteria</taxon>
        <taxon>Pseudomonadati</taxon>
        <taxon>Thermodesulfobacteriota</taxon>
        <taxon>Desulfovibrionia</taxon>
        <taxon>Desulfovibrionales</taxon>
        <taxon>Desulfovibrionaceae</taxon>
    </lineage>
</organism>
<dbReference type="SUPFAM" id="SSF48695">
    <property type="entry name" value="Multiheme cytochromes"/>
    <property type="match status" value="1"/>
</dbReference>
<keyword evidence="1" id="KW-0813">Transport</keyword>
<sequence length="136" mass="14327">MKKSLIISLMVAALVCVFALPAVFAGAAAPDVITMKAPEGTKMTKNPVTFTHKKHEADYGIDCLVCHHKAESKDAVTGCASEGCHADASKAAKKDPKGFYQAFHSKKADASCLGCHKKEKKAGKAAPVGCKDCHPK</sequence>
<dbReference type="Gene3D" id="3.90.10.10">
    <property type="entry name" value="Cytochrome C3"/>
    <property type="match status" value="1"/>
</dbReference>
<feature type="signal peptide" evidence="6">
    <location>
        <begin position="1"/>
        <end position="27"/>
    </location>
</feature>
<keyword evidence="9" id="KW-1185">Reference proteome</keyword>
<keyword evidence="4" id="KW-0249">Electron transport</keyword>
<gene>
    <name evidence="8" type="ORF">JCM14722_14130</name>
</gene>
<evidence type="ECO:0000313" key="8">
    <source>
        <dbReference type="EMBL" id="BDQ33871.1"/>
    </source>
</evidence>
<name>A0ABN6RVK9_9BACT</name>
<evidence type="ECO:0000259" key="7">
    <source>
        <dbReference type="Pfam" id="PF02085"/>
    </source>
</evidence>
<evidence type="ECO:0000256" key="5">
    <source>
        <dbReference type="ARBA" id="ARBA00023004"/>
    </source>
</evidence>
<dbReference type="InterPro" id="IPR036280">
    <property type="entry name" value="Multihaem_cyt_sf"/>
</dbReference>
<protein>
    <submittedName>
        <fullName evidence="8">Class III cytochrome C family protein</fullName>
    </submittedName>
</protein>
<dbReference type="EMBL" id="AP026708">
    <property type="protein sequence ID" value="BDQ33871.1"/>
    <property type="molecule type" value="Genomic_DNA"/>
</dbReference>
<dbReference type="Pfam" id="PF02085">
    <property type="entry name" value="Cytochrom_CIII"/>
    <property type="match status" value="1"/>
</dbReference>
<dbReference type="PRINTS" id="PR00609">
    <property type="entry name" value="CYTOCHROMEC3"/>
</dbReference>
<feature type="domain" description="Class III cytochrome C" evidence="7">
    <location>
        <begin position="31"/>
        <end position="134"/>
    </location>
</feature>
<evidence type="ECO:0000256" key="6">
    <source>
        <dbReference type="SAM" id="SignalP"/>
    </source>
</evidence>
<accession>A0ABN6RVK9</accession>
<evidence type="ECO:0000313" key="9">
    <source>
        <dbReference type="Proteomes" id="UP001061361"/>
    </source>
</evidence>
<keyword evidence="3" id="KW-0479">Metal-binding</keyword>
<proteinExistence type="predicted"/>
<feature type="chain" id="PRO_5047238448" evidence="6">
    <location>
        <begin position="28"/>
        <end position="136"/>
    </location>
</feature>
<reference evidence="8" key="1">
    <citation type="submission" date="2022-08" db="EMBL/GenBank/DDBJ databases">
        <title>Genome Sequence of the sulphate-reducing bacterium, Pseudodesulfovibrio portus JCM14722.</title>
        <authorList>
            <person name="Kondo R."/>
            <person name="Kataoka T."/>
        </authorList>
    </citation>
    <scope>NUCLEOTIDE SEQUENCE</scope>
    <source>
        <strain evidence="8">JCM 14722</strain>
    </source>
</reference>
<dbReference type="RefSeq" id="WP_264983923.1">
    <property type="nucleotide sequence ID" value="NZ_AP026708.1"/>
</dbReference>
<evidence type="ECO:0000256" key="3">
    <source>
        <dbReference type="ARBA" id="ARBA00022723"/>
    </source>
</evidence>